<name>A0A2T7PWH8_POMCA</name>
<feature type="disulfide bond" evidence="9">
    <location>
        <begin position="809"/>
        <end position="819"/>
    </location>
</feature>
<dbReference type="PROSITE" id="PS50287">
    <property type="entry name" value="SRCR_2"/>
    <property type="match status" value="23"/>
</dbReference>
<feature type="disulfide bond" evidence="9">
    <location>
        <begin position="383"/>
        <end position="393"/>
    </location>
</feature>
<feature type="disulfide bond" evidence="9">
    <location>
        <begin position="564"/>
        <end position="625"/>
    </location>
</feature>
<dbReference type="Proteomes" id="UP000245119">
    <property type="component" value="Linkage Group LG1"/>
</dbReference>
<feature type="domain" description="SRCR" evidence="10">
    <location>
        <begin position="1723"/>
        <end position="1819"/>
    </location>
</feature>
<feature type="domain" description="SRCR" evidence="10">
    <location>
        <begin position="8"/>
        <end position="93"/>
    </location>
</feature>
<feature type="disulfide bond" evidence="9">
    <location>
        <begin position="1894"/>
        <end position="1904"/>
    </location>
</feature>
<dbReference type="SUPFAM" id="SSF56487">
    <property type="entry name" value="SRCR-like"/>
    <property type="match status" value="23"/>
</dbReference>
<feature type="domain" description="SRCR" evidence="10">
    <location>
        <begin position="1615"/>
        <end position="1713"/>
    </location>
</feature>
<evidence type="ECO:0000256" key="5">
    <source>
        <dbReference type="ARBA" id="ARBA00022989"/>
    </source>
</evidence>
<evidence type="ECO:0000256" key="9">
    <source>
        <dbReference type="PROSITE-ProRule" id="PRU00196"/>
    </source>
</evidence>
<keyword evidence="4" id="KW-0677">Repeat</keyword>
<feature type="disulfide bond" evidence="9">
    <location>
        <begin position="67"/>
        <end position="77"/>
    </location>
</feature>
<dbReference type="PROSITE" id="PS00420">
    <property type="entry name" value="SRCR_1"/>
    <property type="match status" value="3"/>
</dbReference>
<feature type="domain" description="SRCR" evidence="10">
    <location>
        <begin position="1282"/>
        <end position="1390"/>
    </location>
</feature>
<keyword evidence="7 9" id="KW-1015">Disulfide bond</keyword>
<dbReference type="STRING" id="400727.A0A2T7PWH8"/>
<keyword evidence="3" id="KW-0732">Signal</keyword>
<dbReference type="GO" id="GO:0016020">
    <property type="term" value="C:membrane"/>
    <property type="evidence" value="ECO:0007669"/>
    <property type="project" value="UniProtKB-SubCell"/>
</dbReference>
<dbReference type="SMART" id="SM00202">
    <property type="entry name" value="SR"/>
    <property type="match status" value="23"/>
</dbReference>
<feature type="disulfide bond" evidence="9">
    <location>
        <begin position="486"/>
        <end position="496"/>
    </location>
</feature>
<feature type="domain" description="SRCR" evidence="10">
    <location>
        <begin position="849"/>
        <end position="948"/>
    </location>
</feature>
<feature type="disulfide bond" evidence="9">
    <location>
        <begin position="1350"/>
        <end position="1360"/>
    </location>
</feature>
<feature type="domain" description="SRCR" evidence="10">
    <location>
        <begin position="411"/>
        <end position="517"/>
    </location>
</feature>
<feature type="domain" description="SRCR" evidence="10">
    <location>
        <begin position="1396"/>
        <end position="1507"/>
    </location>
</feature>
<comment type="caution">
    <text evidence="11">The sequence shown here is derived from an EMBL/GenBank/DDBJ whole genome shotgun (WGS) entry which is preliminary data.</text>
</comment>
<feature type="domain" description="SRCR" evidence="10">
    <location>
        <begin position="316"/>
        <end position="414"/>
    </location>
</feature>
<feature type="disulfide bond" evidence="9">
    <location>
        <begin position="701"/>
        <end position="711"/>
    </location>
</feature>
<feature type="domain" description="SRCR" evidence="10">
    <location>
        <begin position="738"/>
        <end position="841"/>
    </location>
</feature>
<proteinExistence type="predicted"/>
<dbReference type="InterPro" id="IPR036772">
    <property type="entry name" value="SRCR-like_dom_sf"/>
</dbReference>
<feature type="disulfide bond" evidence="9">
    <location>
        <begin position="1124"/>
        <end position="1134"/>
    </location>
</feature>
<feature type="disulfide bond" evidence="9">
    <location>
        <begin position="671"/>
        <end position="732"/>
    </location>
</feature>
<feature type="disulfide bond" evidence="9">
    <location>
        <begin position="916"/>
        <end position="926"/>
    </location>
</feature>
<feature type="disulfide bond" evidence="9">
    <location>
        <begin position="1474"/>
        <end position="1484"/>
    </location>
</feature>
<feature type="domain" description="SRCR" evidence="10">
    <location>
        <begin position="2303"/>
        <end position="2383"/>
    </location>
</feature>
<dbReference type="PANTHER" id="PTHR19331">
    <property type="entry name" value="SCAVENGER RECEPTOR DOMAIN-CONTAINING"/>
    <property type="match status" value="1"/>
</dbReference>
<dbReference type="Gene3D" id="3.10.250.10">
    <property type="entry name" value="SRCR-like domain"/>
    <property type="match status" value="23"/>
</dbReference>
<feature type="domain" description="SRCR" evidence="10">
    <location>
        <begin position="1826"/>
        <end position="1928"/>
    </location>
</feature>
<evidence type="ECO:0000313" key="12">
    <source>
        <dbReference type="Proteomes" id="UP000245119"/>
    </source>
</evidence>
<sequence length="2528" mass="275285">MALKNPYGKVELFSGSTWIPVCDTNWDDVDAQVTCRSMGYVNGSALCCNQLGSPFVSSYTAARDMTCTGRELSLLNCSFTTGYCPSRGSAICYNSSIDSVNMTFSVRLFNDSTNWGLVEVRHRGVWGFVCEDSNWTDAAARVVCKELGFSGGGVRFGGPETNQLYGSAWVNGMNCTGNETSLEQCVVEPWGQTGNCQRLARVLCSSTSVPEVRLAGGGSSYGRVEILMDGQTYSVCDNGWEENDATAVCKQLRYQFGLPTKRSYYGAGTGQVALDRVACRTSDTSLLACRSSGWLETEAACGDHSKDAGVICFGEVRLMSGDHSTGIVRINIRTNTYVACGSSFGDTEANVVCRELGFEHGRALPRGAFGRFYNYNRGIHISCLGNETRISSCASFQDYCGSDSSYNYASVHCFNGSFSSVRQGLLGNSSGRLVVSQGGVRGRVCPEGWDDVDAGVVCRQLRYRGGVALAFSDAGTGPYLLSNVACTGVETSISNCVSNGPCSVTYRSPPDVGAVCFSDNSIVVQLVGGRSDKEGLVQVVYGSQVGTVCVPDTYNRDNAARVVCRQLGYVDGEFATFPGGEGTVSISDVICSGYETSVFMCRSGGLFVPPSDRCANHDFDLGVRCSDGVRLFYTIHNTNNSITGVVQINRGSGWINICNDFFDDLDAQVVCLSQGYPYSRVLPKGSMAYLYGNNLITALNCNGTEASLLDCPEQQNITCPWGNSDRYVTVFCSETPSERGLQTAPTSVGGPVVVMADGVKSYVCRDNWDDAAASVYCKDLGYQYGVAIYQTSVSIPRGVAAYLVNSVHCTGSENSLSECSFSSNWSTCVTGYSSAAQSLCYNYTSGYTVQIDTASRGTYGRVKVQHMGYWGFVCPSGFDHNDANVICREVGYTGGWAVVDKSYDRSSLRWLSNIDCDGSESHLTRCRNLVFGNVSNCNTYGLAAVYCNREAVRLAGPEGYYGMVEVNRYGLWGPVCNSNWDDRDANATCRDLGYNNGYHLCCSPFGKYSRPIAENFQCTGREQALTNCSHSPPESLNYCTRDVVSVACYNGPNPTDYTFSLDGGNANNSGEVQVTFMNITGSICSDNWDDTDARVFCRELGFLTGQAFKHHVSNRPFWMTDVQCTGSERSLRDCPKTLAAVSQCSTQLSAGVTCSDIEGYRFDFQDNTKTSGQVVVTHLGVAGRICNTFWDDVDARVQCRSRGYQDGAAYHHSQSNDLYRLPSERGPYWISDVNCTGSEASLGDCPFNDRLHLGNCSMADLAGAVCFNDTGMLLDSSHGIQYRLVSGDRQGAGRVEISEGGLWGTVCDTDWGDEDARVLCRSLNYADGYAVSNAYYGQGAGPIWLSNVRCKGSERSLAECPHSGFNDEVVDSRWSYGCRSHSNDASAVCIDKTLTVRLAGPGGYYGMVEVNRYGLWGPVCNNSWDDRDANATCRGLGYSHGVTFYGNNYASRNSATLNWTSFLETPILVGDFQCSGQESSLAGCSFKDSSDDIGCSERRVAAGVLCSRTSDIQLRLSDGGRNYGRLEVMYEGQWGRVIGSYNFSGINADVACRHLGFVGGQTAPEYMRRDTVTGQVWMSGIYCKGYEQSLFECSNSWNSSSGGGRDVYVICYNTTRISSGNSLSMGVVQIYYNKRWGAICDGGWSEKNTAVTCRHLGYDNGYHLCCSPFGKYSTPIAENFKCTGREQALTNCSHTPSESLNYCTRDVVSVACYKGPAPTDYTFSLDGRNRNNSGEVQVTFMNITGSICSDNWDDADARVFCKELGFLTGQAFKHHVSNRPFWMTDVQCTGSERFLRDCPKTLAAVSQCSTQLSAGVTCSDIEGNNYRLAGSSSSYKGRVEVQVNGTWGTVCGFGYGTSWAKVVCRMHGFTEGSIDYLGSYSDPPNMRYQNTFMCKGDEAVLDECPHTGWKTADNSYSCMSFPASVVCYGDGKLGQEYVRNARQGLVQFYKNGTWYNLCDTSFDDITARFDFQDNTKTRGQVVVTHLGVAGRICNTFWDDLDARVLCRSRGHHDGAAYHYSQYNNLFLLPSERGPYWISDINCTGSEASLGDCPFNDRLHLGNCSMADLAGAVCFNDTAGIQYRLVSGDRLGAGRVEISVGGLWGTVCDTDWDDEDARVLCRTLNYTDGYAVGDAYYGQGAGPNWLSNVRCKGSERSLAECPHSGFNDEVVDRRWNYGCRGHSNDASAVCVDKLKIAGFNPSVGAVMVYLGDAWTLICDEDFDTNSAVTACRSLGFPHGLHVRGGVFGRVDAPIGITHLRCTGREPSILDCTYNVTTSCSSRSYASVVCSREPFIETSKSSAKVRVMEDTVGEPYHGLIDVQVEGVWGAVCAAGFGVTEATVVCKELGFAGGVPYTAHFSDRNRKPILMSDVKCRGDENISDQLSAHNDLHNLLVRLLRPSRRRPVLQRHQFEDPSDDKFWFNQLNCQVITNLRLAGSTTNSSGRVEVFLQGPDQWGTVCDNNWDDFDATVVCNQLGYATGKAVKKRRDLGRQRGLHGDGEAATGLCSLGYGNNYCRHSNDAGVICSGE</sequence>
<evidence type="ECO:0000256" key="2">
    <source>
        <dbReference type="ARBA" id="ARBA00022692"/>
    </source>
</evidence>
<feature type="domain" description="SRCR" evidence="10">
    <location>
        <begin position="952"/>
        <end position="1049"/>
    </location>
</feature>
<feature type="disulfide bond" evidence="9">
    <location>
        <begin position="175"/>
        <end position="185"/>
    </location>
</feature>
<feature type="disulfide bond" evidence="9">
    <location>
        <begin position="764"/>
        <end position="828"/>
    </location>
</feature>
<accession>A0A2T7PWH8</accession>
<evidence type="ECO:0000259" key="10">
    <source>
        <dbReference type="PROSITE" id="PS50287"/>
    </source>
</evidence>
<comment type="subcellular location">
    <subcellularLocation>
        <location evidence="1">Membrane</location>
        <topology evidence="1">Single-pass membrane protein</topology>
    </subcellularLocation>
</comment>
<feature type="domain" description="SRCR" evidence="10">
    <location>
        <begin position="2432"/>
        <end position="2526"/>
    </location>
</feature>
<feature type="disulfide bond" evidence="9">
    <location>
        <begin position="591"/>
        <end position="601"/>
    </location>
</feature>
<feature type="domain" description="SRCR" evidence="10">
    <location>
        <begin position="524"/>
        <end position="626"/>
    </location>
</feature>
<comment type="caution">
    <text evidence="9">Lacks conserved residue(s) required for the propagation of feature annotation.</text>
</comment>
<dbReference type="OrthoDB" id="6153669at2759"/>
<evidence type="ECO:0000256" key="8">
    <source>
        <dbReference type="ARBA" id="ARBA00023180"/>
    </source>
</evidence>
<feature type="domain" description="SRCR" evidence="10">
    <location>
        <begin position="2193"/>
        <end position="2289"/>
    </location>
</feature>
<feature type="disulfide bond" evidence="9">
    <location>
        <begin position="2260"/>
        <end position="2270"/>
    </location>
</feature>
<feature type="domain" description="SRCR" evidence="10">
    <location>
        <begin position="212"/>
        <end position="313"/>
    </location>
</feature>
<feature type="disulfide bond" evidence="9">
    <location>
        <begin position="1788"/>
        <end position="1798"/>
    </location>
</feature>
<feature type="domain" description="SRCR" evidence="10">
    <location>
        <begin position="629"/>
        <end position="733"/>
    </location>
</feature>
<feature type="disulfide bond" evidence="9">
    <location>
        <begin position="1583"/>
        <end position="1593"/>
    </location>
</feature>
<dbReference type="InterPro" id="IPR001190">
    <property type="entry name" value="SRCR"/>
</dbReference>
<feature type="domain" description="SRCR" evidence="10">
    <location>
        <begin position="1514"/>
        <end position="1612"/>
    </location>
</feature>
<evidence type="ECO:0000256" key="1">
    <source>
        <dbReference type="ARBA" id="ARBA00004167"/>
    </source>
</evidence>
<feature type="disulfide bond" evidence="9">
    <location>
        <begin position="1235"/>
        <end position="1245"/>
    </location>
</feature>
<gene>
    <name evidence="11" type="ORF">C0Q70_00382</name>
</gene>
<dbReference type="PRINTS" id="PR00258">
    <property type="entry name" value="SPERACTRCPTR"/>
</dbReference>
<keyword evidence="12" id="KW-1185">Reference proteome</keyword>
<evidence type="ECO:0000256" key="4">
    <source>
        <dbReference type="ARBA" id="ARBA00022737"/>
    </source>
</evidence>
<evidence type="ECO:0000256" key="6">
    <source>
        <dbReference type="ARBA" id="ARBA00023136"/>
    </source>
</evidence>
<feature type="disulfide bond" evidence="9">
    <location>
        <begin position="279"/>
        <end position="289"/>
    </location>
</feature>
<evidence type="ECO:0000313" key="11">
    <source>
        <dbReference type="EMBL" id="PVD37781.1"/>
    </source>
</evidence>
<dbReference type="FunFam" id="3.10.250.10:FF:000016">
    <property type="entry name" value="Scavenger receptor cysteine-rich protein type 12"/>
    <property type="match status" value="6"/>
</dbReference>
<feature type="disulfide bond" evidence="9">
    <location>
        <begin position="1018"/>
        <end position="1028"/>
    </location>
</feature>
<feature type="disulfide bond" evidence="9">
    <location>
        <begin position="2042"/>
        <end position="2052"/>
    </location>
</feature>
<keyword evidence="2" id="KW-0812">Transmembrane</keyword>
<keyword evidence="6" id="KW-0472">Membrane</keyword>
<dbReference type="PANTHER" id="PTHR19331:SF465">
    <property type="entry name" value="EGG PEPTIDE SPERACT RECEPTOR"/>
    <property type="match status" value="1"/>
</dbReference>
<dbReference type="FunFam" id="3.10.250.10:FF:000001">
    <property type="entry name" value="Lysyl oxidase 4 isoform X1"/>
    <property type="match status" value="2"/>
</dbReference>
<protein>
    <recommendedName>
        <fullName evidence="10">SRCR domain-containing protein</fullName>
    </recommendedName>
</protein>
<keyword evidence="8" id="KW-0325">Glycoprotein</keyword>
<feature type="disulfide bond" evidence="9">
    <location>
        <begin position="2150"/>
        <end position="2160"/>
    </location>
</feature>
<evidence type="ECO:0000256" key="7">
    <source>
        <dbReference type="ARBA" id="ARBA00023157"/>
    </source>
</evidence>
<feature type="domain" description="SRCR" evidence="10">
    <location>
        <begin position="1967"/>
        <end position="2074"/>
    </location>
</feature>
<feature type="domain" description="SRCR" evidence="10">
    <location>
        <begin position="1160"/>
        <end position="1267"/>
    </location>
</feature>
<keyword evidence="5" id="KW-1133">Transmembrane helix</keyword>
<dbReference type="EMBL" id="PZQS01000001">
    <property type="protein sequence ID" value="PVD37781.1"/>
    <property type="molecule type" value="Genomic_DNA"/>
</dbReference>
<evidence type="ECO:0000256" key="3">
    <source>
        <dbReference type="ARBA" id="ARBA00022729"/>
    </source>
</evidence>
<reference evidence="11 12" key="1">
    <citation type="submission" date="2018-04" db="EMBL/GenBank/DDBJ databases">
        <title>The genome of golden apple snail Pomacea canaliculata provides insight into stress tolerance and invasive adaptation.</title>
        <authorList>
            <person name="Liu C."/>
            <person name="Liu B."/>
            <person name="Ren Y."/>
            <person name="Zhang Y."/>
            <person name="Wang H."/>
            <person name="Li S."/>
            <person name="Jiang F."/>
            <person name="Yin L."/>
            <person name="Zhang G."/>
            <person name="Qian W."/>
            <person name="Fan W."/>
        </authorList>
    </citation>
    <scope>NUCLEOTIDE SEQUENCE [LARGE SCALE GENOMIC DNA]</scope>
    <source>
        <strain evidence="11">SZHN2017</strain>
        <tissue evidence="11">Muscle</tissue>
    </source>
</reference>
<feature type="domain" description="SRCR" evidence="10">
    <location>
        <begin position="106"/>
        <end position="205"/>
    </location>
</feature>
<organism evidence="11 12">
    <name type="scientific">Pomacea canaliculata</name>
    <name type="common">Golden apple snail</name>
    <dbReference type="NCBI Taxonomy" id="400727"/>
    <lineage>
        <taxon>Eukaryota</taxon>
        <taxon>Metazoa</taxon>
        <taxon>Spiralia</taxon>
        <taxon>Lophotrochozoa</taxon>
        <taxon>Mollusca</taxon>
        <taxon>Gastropoda</taxon>
        <taxon>Caenogastropoda</taxon>
        <taxon>Architaenioglossa</taxon>
        <taxon>Ampullarioidea</taxon>
        <taxon>Ampullariidae</taxon>
        <taxon>Pomacea</taxon>
    </lineage>
</organism>
<feature type="domain" description="SRCR" evidence="10">
    <location>
        <begin position="1059"/>
        <end position="1155"/>
    </location>
</feature>
<dbReference type="Pfam" id="PF00530">
    <property type="entry name" value="SRCR"/>
    <property type="match status" value="23"/>
</dbReference>
<feature type="disulfide bond" evidence="9">
    <location>
        <begin position="1682"/>
        <end position="1692"/>
    </location>
</feature>
<feature type="domain" description="SRCR" evidence="10">
    <location>
        <begin position="2082"/>
        <end position="2190"/>
    </location>
</feature>